<evidence type="ECO:0000256" key="2">
    <source>
        <dbReference type="ARBA" id="ARBA00013064"/>
    </source>
</evidence>
<dbReference type="PANTHER" id="PTHR10828:SF17">
    <property type="entry name" value="PROTEIN-TYROSINE-PHOSPHATASE"/>
    <property type="match status" value="1"/>
</dbReference>
<evidence type="ECO:0000256" key="7">
    <source>
        <dbReference type="SAM" id="MobiDB-lite"/>
    </source>
</evidence>
<feature type="domain" description="Rhodanese" evidence="8">
    <location>
        <begin position="2"/>
        <end position="58"/>
    </location>
</feature>
<name>A0ABD3VSD9_SINWO</name>
<dbReference type="Proteomes" id="UP001634394">
    <property type="component" value="Unassembled WGS sequence"/>
</dbReference>
<keyword evidence="5" id="KW-0904">Protein phosphatase</keyword>
<evidence type="ECO:0000313" key="10">
    <source>
        <dbReference type="Proteomes" id="UP001634394"/>
    </source>
</evidence>
<keyword evidence="3" id="KW-0132">Cell division</keyword>
<evidence type="ECO:0000256" key="6">
    <source>
        <dbReference type="ARBA" id="ARBA00023306"/>
    </source>
</evidence>
<evidence type="ECO:0000313" key="9">
    <source>
        <dbReference type="EMBL" id="KAL3864524.1"/>
    </source>
</evidence>
<dbReference type="EC" id="3.1.3.48" evidence="2"/>
<dbReference type="EMBL" id="JBJQND010000010">
    <property type="protein sequence ID" value="KAL3864524.1"/>
    <property type="molecule type" value="Genomic_DNA"/>
</dbReference>
<keyword evidence="6" id="KW-0131">Cell cycle</keyword>
<dbReference type="PROSITE" id="PS50206">
    <property type="entry name" value="RHODANESE_3"/>
    <property type="match status" value="1"/>
</dbReference>
<dbReference type="Gene3D" id="3.40.250.10">
    <property type="entry name" value="Rhodanese-like domain"/>
    <property type="match status" value="1"/>
</dbReference>
<dbReference type="InterPro" id="IPR036873">
    <property type="entry name" value="Rhodanese-like_dom_sf"/>
</dbReference>
<evidence type="ECO:0000256" key="1">
    <source>
        <dbReference type="ARBA" id="ARBA00011065"/>
    </source>
</evidence>
<feature type="region of interest" description="Disordered" evidence="7">
    <location>
        <begin position="82"/>
        <end position="102"/>
    </location>
</feature>
<protein>
    <recommendedName>
        <fullName evidence="2">protein-tyrosine-phosphatase</fullName>
        <ecNumber evidence="2">3.1.3.48</ecNumber>
    </recommendedName>
</protein>
<comment type="similarity">
    <text evidence="1">Belongs to the MPI phosphatase family.</text>
</comment>
<dbReference type="GO" id="GO:0051301">
    <property type="term" value="P:cell division"/>
    <property type="evidence" value="ECO:0007669"/>
    <property type="project" value="UniProtKB-KW"/>
</dbReference>
<organism evidence="9 10">
    <name type="scientific">Sinanodonta woodiana</name>
    <name type="common">Chinese pond mussel</name>
    <name type="synonym">Anodonta woodiana</name>
    <dbReference type="NCBI Taxonomy" id="1069815"/>
    <lineage>
        <taxon>Eukaryota</taxon>
        <taxon>Metazoa</taxon>
        <taxon>Spiralia</taxon>
        <taxon>Lophotrochozoa</taxon>
        <taxon>Mollusca</taxon>
        <taxon>Bivalvia</taxon>
        <taxon>Autobranchia</taxon>
        <taxon>Heteroconchia</taxon>
        <taxon>Palaeoheterodonta</taxon>
        <taxon>Unionida</taxon>
        <taxon>Unionoidea</taxon>
        <taxon>Unionidae</taxon>
        <taxon>Unioninae</taxon>
        <taxon>Sinanodonta</taxon>
    </lineage>
</organism>
<dbReference type="InterPro" id="IPR001763">
    <property type="entry name" value="Rhodanese-like_dom"/>
</dbReference>
<evidence type="ECO:0000256" key="3">
    <source>
        <dbReference type="ARBA" id="ARBA00022618"/>
    </source>
</evidence>
<dbReference type="AlphaFoldDB" id="A0ABD3VSD9"/>
<reference evidence="9 10" key="1">
    <citation type="submission" date="2024-11" db="EMBL/GenBank/DDBJ databases">
        <title>Chromosome-level genome assembly of the freshwater bivalve Anodonta woodiana.</title>
        <authorList>
            <person name="Chen X."/>
        </authorList>
    </citation>
    <scope>NUCLEOTIDE SEQUENCE [LARGE SCALE GENOMIC DNA]</scope>
    <source>
        <strain evidence="9">MN2024</strain>
        <tissue evidence="9">Gills</tissue>
    </source>
</reference>
<evidence type="ECO:0000256" key="4">
    <source>
        <dbReference type="ARBA" id="ARBA00022801"/>
    </source>
</evidence>
<accession>A0ABD3VSD9</accession>
<evidence type="ECO:0000259" key="8">
    <source>
        <dbReference type="PROSITE" id="PS50206"/>
    </source>
</evidence>
<dbReference type="GO" id="GO:0004725">
    <property type="term" value="F:protein tyrosine phosphatase activity"/>
    <property type="evidence" value="ECO:0007669"/>
    <property type="project" value="UniProtKB-EC"/>
</dbReference>
<sequence>MIFHCEFSSERGPNLLRFLRNRDRNANKDNYPALFYPELYLLEGGYKVFYEAQKEFCDPQNYTPMLHRDYADDLKHFRAKSKSWAGEKGDKGARPGFRPLKF</sequence>
<gene>
    <name evidence="9" type="ORF">ACJMK2_006198</name>
</gene>
<dbReference type="InterPro" id="IPR000751">
    <property type="entry name" value="MPI_Phosphatase"/>
</dbReference>
<comment type="caution">
    <text evidence="9">The sequence shown here is derived from an EMBL/GenBank/DDBJ whole genome shotgun (WGS) entry which is preliminary data.</text>
</comment>
<dbReference type="PANTHER" id="PTHR10828">
    <property type="entry name" value="M-PHASE INDUCER PHOSPHATASE DUAL SPECIFICITY PHOSPHATASE CDC25"/>
    <property type="match status" value="1"/>
</dbReference>
<dbReference type="PRINTS" id="PR00716">
    <property type="entry name" value="MPIPHPHTASE"/>
</dbReference>
<keyword evidence="4" id="KW-0378">Hydrolase</keyword>
<dbReference type="SUPFAM" id="SSF52821">
    <property type="entry name" value="Rhodanese/Cell cycle control phosphatase"/>
    <property type="match status" value="1"/>
</dbReference>
<evidence type="ECO:0000256" key="5">
    <source>
        <dbReference type="ARBA" id="ARBA00022912"/>
    </source>
</evidence>
<proteinExistence type="inferred from homology"/>
<keyword evidence="10" id="KW-1185">Reference proteome</keyword>